<evidence type="ECO:0000313" key="2">
    <source>
        <dbReference type="Proteomes" id="UP000267250"/>
    </source>
</evidence>
<reference evidence="1 2" key="1">
    <citation type="submission" date="2016-07" db="EMBL/GenBank/DDBJ databases">
        <title>Genome and transcriptome analysis of iron-reducing fermentative bacteria Anoxybacter fermentans.</title>
        <authorList>
            <person name="Zeng X."/>
            <person name="Shao Z."/>
        </authorList>
    </citation>
    <scope>NUCLEOTIDE SEQUENCE [LARGE SCALE GENOMIC DNA]</scope>
    <source>
        <strain evidence="1 2">DY22613</strain>
    </source>
</reference>
<dbReference type="RefSeq" id="WP_127015554.1">
    <property type="nucleotide sequence ID" value="NZ_CP016379.1"/>
</dbReference>
<organism evidence="1 2">
    <name type="scientific">Anoxybacter fermentans</name>
    <dbReference type="NCBI Taxonomy" id="1323375"/>
    <lineage>
        <taxon>Bacteria</taxon>
        <taxon>Bacillati</taxon>
        <taxon>Bacillota</taxon>
        <taxon>Clostridia</taxon>
        <taxon>Halanaerobiales</taxon>
        <taxon>Anoxybacter</taxon>
    </lineage>
</organism>
<dbReference type="KEGG" id="aft:BBF96_01725"/>
<keyword evidence="2" id="KW-1185">Reference proteome</keyword>
<accession>A0A3Q9HNY7</accession>
<sequence length="111" mass="13353">MKIIEKVKNRNYLMIVKVKVEDLKIPIIIPIPLGIVEDILVSLTWLFQFGVRFLPQFNHIREIYIGPGNIKLKWNYLFDISVEFFRELRKIGKFTFIEIKEEDVYVSIKFY</sequence>
<dbReference type="Proteomes" id="UP000267250">
    <property type="component" value="Chromosome"/>
</dbReference>
<evidence type="ECO:0000313" key="1">
    <source>
        <dbReference type="EMBL" id="AZR72226.1"/>
    </source>
</evidence>
<name>A0A3Q9HNY7_9FIRM</name>
<gene>
    <name evidence="1" type="ORF">BBF96_01725</name>
</gene>
<dbReference type="EMBL" id="CP016379">
    <property type="protein sequence ID" value="AZR72226.1"/>
    <property type="molecule type" value="Genomic_DNA"/>
</dbReference>
<proteinExistence type="predicted"/>
<protein>
    <submittedName>
        <fullName evidence="1">Uncharacterized protein</fullName>
    </submittedName>
</protein>
<dbReference type="AlphaFoldDB" id="A0A3Q9HNY7"/>